<proteinExistence type="predicted"/>
<dbReference type="AlphaFoldDB" id="A0A810PVA9"/>
<dbReference type="KEGG" id="vfa:MM35RIKEN_18360"/>
<dbReference type="Proteomes" id="UP000681343">
    <property type="component" value="Plasmid pMM35_01"/>
</dbReference>
<keyword evidence="2" id="KW-1185">Reference proteome</keyword>
<protein>
    <submittedName>
        <fullName evidence="1">Uncharacterized protein</fullName>
    </submittedName>
</protein>
<evidence type="ECO:0000313" key="1">
    <source>
        <dbReference type="EMBL" id="BCK79644.1"/>
    </source>
</evidence>
<dbReference type="EMBL" id="AP023416">
    <property type="protein sequence ID" value="BCK79644.1"/>
    <property type="molecule type" value="Genomic_DNA"/>
</dbReference>
<accession>A0A810PVA9</accession>
<reference evidence="1" key="1">
    <citation type="submission" date="2020-09" db="EMBL/GenBank/DDBJ databases">
        <title>New species isolated from human feces.</title>
        <authorList>
            <person name="Kitahara M."/>
            <person name="Shigeno Y."/>
            <person name="Shime M."/>
            <person name="Matsumoto Y."/>
            <person name="Nakamura S."/>
            <person name="Motooka D."/>
            <person name="Fukuoka S."/>
            <person name="Nishikawa H."/>
            <person name="Benno Y."/>
        </authorList>
    </citation>
    <scope>NUCLEOTIDE SEQUENCE</scope>
    <source>
        <strain evidence="1">MM35</strain>
        <plasmid evidence="1">pMM35_01</plasmid>
    </source>
</reference>
<gene>
    <name evidence="1" type="ORF">MM35RIKEN_18360</name>
</gene>
<keyword evidence="1" id="KW-0614">Plasmid</keyword>
<sequence length="56" mass="6468">MKTAALRQANLKKEAAAVEDYWSLFLETGAPEFYMLYRAREDEICRENKEKPSPTG</sequence>
<evidence type="ECO:0000313" key="2">
    <source>
        <dbReference type="Proteomes" id="UP000681343"/>
    </source>
</evidence>
<geneLocation type="plasmid" evidence="1 2">
    <name>pMM35_01</name>
</geneLocation>
<organism evidence="1 2">
    <name type="scientific">Vescimonas fastidiosa</name>
    <dbReference type="NCBI Taxonomy" id="2714353"/>
    <lineage>
        <taxon>Bacteria</taxon>
        <taxon>Bacillati</taxon>
        <taxon>Bacillota</taxon>
        <taxon>Clostridia</taxon>
        <taxon>Eubacteriales</taxon>
        <taxon>Oscillospiraceae</taxon>
        <taxon>Vescimonas</taxon>
    </lineage>
</organism>
<name>A0A810PVA9_9FIRM</name>